<evidence type="ECO:0000313" key="3">
    <source>
        <dbReference type="Proteomes" id="UP001138757"/>
    </source>
</evidence>
<dbReference type="EC" id="2.3.1.-" evidence="2"/>
<dbReference type="RefSeq" id="WP_214621537.1">
    <property type="nucleotide sequence ID" value="NZ_JAHGAW010000001.1"/>
</dbReference>
<dbReference type="Gene3D" id="3.40.630.30">
    <property type="match status" value="1"/>
</dbReference>
<keyword evidence="3" id="KW-1185">Reference proteome</keyword>
<accession>A0A9X1AI93</accession>
<reference evidence="2" key="1">
    <citation type="submission" date="2021-05" db="EMBL/GenBank/DDBJ databases">
        <title>Genome of Sphingobium sp. strain.</title>
        <authorList>
            <person name="Fan R."/>
        </authorList>
    </citation>
    <scope>NUCLEOTIDE SEQUENCE</scope>
    <source>
        <strain evidence="2">H33</strain>
    </source>
</reference>
<keyword evidence="2" id="KW-0012">Acyltransferase</keyword>
<dbReference type="EMBL" id="JAHGAW010000001">
    <property type="protein sequence ID" value="MBT2185816.1"/>
    <property type="molecule type" value="Genomic_DNA"/>
</dbReference>
<sequence>MQVSIFRTVAEVLPFKADWDRLAVHETLYVAPFEELISSISREGTNFRFIVAHDGGQVSALACFVLWRNMRVYWFSQIRLFTIKVPTAGLYGSQLLGGADAATAGSMLQAILAEPMAKIVDFGEIPIASGLCEAARSYRRRMILHDNDRNCTRRLLSLAEGFQAYLARLRGSTRKAVQRDRRLFERLSPAWRHFETFEEAALFLRDAAPLSKQTYLAGMGIALEDDAATRARFAALAQAGRLRAYIAYVDGIPRAFAWGDISHDVFYFRMTGYDPDFRKHCAGTAILFHALEDLAQEPACARFDFGVRDLDYKERFGTIVIPCTGLSLARWSSPSAVFATMAGRVLDGLKGMSSRLLGGARLARIRRKLRGQS</sequence>
<organism evidence="2 3">
    <name type="scientific">Sphingobium nicotianae</name>
    <dbReference type="NCBI Taxonomy" id="2782607"/>
    <lineage>
        <taxon>Bacteria</taxon>
        <taxon>Pseudomonadati</taxon>
        <taxon>Pseudomonadota</taxon>
        <taxon>Alphaproteobacteria</taxon>
        <taxon>Sphingomonadales</taxon>
        <taxon>Sphingomonadaceae</taxon>
        <taxon>Sphingobium</taxon>
    </lineage>
</organism>
<keyword evidence="2" id="KW-0808">Transferase</keyword>
<name>A0A9X1AI93_9SPHN</name>
<dbReference type="AlphaFoldDB" id="A0A9X1AI93"/>
<evidence type="ECO:0000313" key="2">
    <source>
        <dbReference type="EMBL" id="MBT2185816.1"/>
    </source>
</evidence>
<feature type="domain" description="BioF2-like acetyltransferase" evidence="1">
    <location>
        <begin position="172"/>
        <end position="314"/>
    </location>
</feature>
<gene>
    <name evidence="2" type="ORF">KK488_02540</name>
</gene>
<dbReference type="SUPFAM" id="SSF55729">
    <property type="entry name" value="Acyl-CoA N-acyltransferases (Nat)"/>
    <property type="match status" value="1"/>
</dbReference>
<evidence type="ECO:0000259" key="1">
    <source>
        <dbReference type="Pfam" id="PF13480"/>
    </source>
</evidence>
<protein>
    <submittedName>
        <fullName evidence="2">GNAT family N-acetyltransferase</fullName>
        <ecNumber evidence="2">2.3.1.-</ecNumber>
    </submittedName>
</protein>
<dbReference type="GO" id="GO:0016746">
    <property type="term" value="F:acyltransferase activity"/>
    <property type="evidence" value="ECO:0007669"/>
    <property type="project" value="UniProtKB-KW"/>
</dbReference>
<dbReference type="InterPro" id="IPR016181">
    <property type="entry name" value="Acyl_CoA_acyltransferase"/>
</dbReference>
<dbReference type="InterPro" id="IPR038740">
    <property type="entry name" value="BioF2-like_GNAT_dom"/>
</dbReference>
<proteinExistence type="predicted"/>
<dbReference type="Proteomes" id="UP001138757">
    <property type="component" value="Unassembled WGS sequence"/>
</dbReference>
<dbReference type="Pfam" id="PF13480">
    <property type="entry name" value="Acetyltransf_6"/>
    <property type="match status" value="1"/>
</dbReference>
<comment type="caution">
    <text evidence="2">The sequence shown here is derived from an EMBL/GenBank/DDBJ whole genome shotgun (WGS) entry which is preliminary data.</text>
</comment>